<name>A0A1F8ETX5_9BACT</name>
<feature type="domain" description="Glycosyl transferase family 1" evidence="2">
    <location>
        <begin position="194"/>
        <end position="356"/>
    </location>
</feature>
<evidence type="ECO:0000259" key="3">
    <source>
        <dbReference type="Pfam" id="PF13439"/>
    </source>
</evidence>
<comment type="caution">
    <text evidence="4">The sequence shown here is derived from an EMBL/GenBank/DDBJ whole genome shotgun (WGS) entry which is preliminary data.</text>
</comment>
<dbReference type="Gene3D" id="3.40.50.2000">
    <property type="entry name" value="Glycogen Phosphorylase B"/>
    <property type="match status" value="2"/>
</dbReference>
<organism evidence="4 5">
    <name type="scientific">Candidatus Yanofskybacteria bacterium RIFCSPHIGHO2_01_FULL_44_22</name>
    <dbReference type="NCBI Taxonomy" id="1802669"/>
    <lineage>
        <taxon>Bacteria</taxon>
        <taxon>Candidatus Yanofskyibacteriota</taxon>
    </lineage>
</organism>
<dbReference type="STRING" id="1802669.A2746_00960"/>
<feature type="domain" description="Glycosyltransferase subfamily 4-like N-terminal" evidence="3">
    <location>
        <begin position="17"/>
        <end position="181"/>
    </location>
</feature>
<reference evidence="4 5" key="1">
    <citation type="journal article" date="2016" name="Nat. Commun.">
        <title>Thousands of microbial genomes shed light on interconnected biogeochemical processes in an aquifer system.</title>
        <authorList>
            <person name="Anantharaman K."/>
            <person name="Brown C.T."/>
            <person name="Hug L.A."/>
            <person name="Sharon I."/>
            <person name="Castelle C.J."/>
            <person name="Probst A.J."/>
            <person name="Thomas B.C."/>
            <person name="Singh A."/>
            <person name="Wilkins M.J."/>
            <person name="Karaoz U."/>
            <person name="Brodie E.L."/>
            <person name="Williams K.H."/>
            <person name="Hubbard S.S."/>
            <person name="Banfield J.F."/>
        </authorList>
    </citation>
    <scope>NUCLEOTIDE SEQUENCE [LARGE SCALE GENOMIC DNA]</scope>
</reference>
<dbReference type="EMBL" id="MGJJ01000025">
    <property type="protein sequence ID" value="OGN04322.1"/>
    <property type="molecule type" value="Genomic_DNA"/>
</dbReference>
<evidence type="ECO:0000259" key="2">
    <source>
        <dbReference type="Pfam" id="PF00534"/>
    </source>
</evidence>
<evidence type="ECO:0008006" key="6">
    <source>
        <dbReference type="Google" id="ProtNLM"/>
    </source>
</evidence>
<evidence type="ECO:0000256" key="1">
    <source>
        <dbReference type="ARBA" id="ARBA00022679"/>
    </source>
</evidence>
<protein>
    <recommendedName>
        <fullName evidence="6">Glycosyl transferase family 1 domain-containing protein</fullName>
    </recommendedName>
</protein>
<dbReference type="PANTHER" id="PTHR46401">
    <property type="entry name" value="GLYCOSYLTRANSFERASE WBBK-RELATED"/>
    <property type="match status" value="1"/>
</dbReference>
<dbReference type="Proteomes" id="UP000177419">
    <property type="component" value="Unassembled WGS sequence"/>
</dbReference>
<dbReference type="InterPro" id="IPR028098">
    <property type="entry name" value="Glyco_trans_4-like_N"/>
</dbReference>
<dbReference type="SUPFAM" id="SSF53756">
    <property type="entry name" value="UDP-Glycosyltransferase/glycogen phosphorylase"/>
    <property type="match status" value="1"/>
</dbReference>
<gene>
    <name evidence="4" type="ORF">A2746_00960</name>
</gene>
<dbReference type="CDD" id="cd03809">
    <property type="entry name" value="GT4_MtfB-like"/>
    <property type="match status" value="1"/>
</dbReference>
<dbReference type="InterPro" id="IPR001296">
    <property type="entry name" value="Glyco_trans_1"/>
</dbReference>
<dbReference type="GO" id="GO:0016757">
    <property type="term" value="F:glycosyltransferase activity"/>
    <property type="evidence" value="ECO:0007669"/>
    <property type="project" value="InterPro"/>
</dbReference>
<dbReference type="FunFam" id="3.40.50.2000:FF:000119">
    <property type="entry name" value="Glycosyl transferase group 1"/>
    <property type="match status" value="1"/>
</dbReference>
<accession>A0A1F8ETX5</accession>
<sequence length="379" mass="43272">MVIGIDTRVLGAKSKSGIQEYTENLLVHLLPMDAKIKFKLFFSSWSGVLPDYDFLRLPNVEVRRFKTPNKILFPAARLFNVPKLDRWLDGIDVFFSPHFFISALSRQVRRVSTFHDLSYERFPEFFTARQRLWHQFEMEPARQARFSDKIIAVSESTRNDLAVKYFIDPAKIKVIYSGISPKIKKPAAGELEIFRRRENLPEKFVLFLGKLEPRKNAVGLLKAFNILKTFGGFDDVGLVLAGSRGWLCKDIFKEAAASSYRRQIIFKENISDGERNFYYGLASVFVYPSFFEGFGFPPLEAMACGTPVVVSNNSSLPEVVGDAGLLIDPYNVSDIAAAIRNLLDDRRLRENLIQKGLARSQQFSWQKCAEKTLEVLTKI</sequence>
<dbReference type="Pfam" id="PF13439">
    <property type="entry name" value="Glyco_transf_4"/>
    <property type="match status" value="1"/>
</dbReference>
<keyword evidence="1" id="KW-0808">Transferase</keyword>
<dbReference type="AlphaFoldDB" id="A0A1F8ETX5"/>
<dbReference type="Pfam" id="PF00534">
    <property type="entry name" value="Glycos_transf_1"/>
    <property type="match status" value="1"/>
</dbReference>
<evidence type="ECO:0000313" key="5">
    <source>
        <dbReference type="Proteomes" id="UP000177419"/>
    </source>
</evidence>
<dbReference type="GO" id="GO:0009103">
    <property type="term" value="P:lipopolysaccharide biosynthetic process"/>
    <property type="evidence" value="ECO:0007669"/>
    <property type="project" value="TreeGrafter"/>
</dbReference>
<dbReference type="PANTHER" id="PTHR46401:SF2">
    <property type="entry name" value="GLYCOSYLTRANSFERASE WBBK-RELATED"/>
    <property type="match status" value="1"/>
</dbReference>
<proteinExistence type="predicted"/>
<evidence type="ECO:0000313" key="4">
    <source>
        <dbReference type="EMBL" id="OGN04322.1"/>
    </source>
</evidence>